<evidence type="ECO:0000313" key="2">
    <source>
        <dbReference type="Proteomes" id="UP000263753"/>
    </source>
</evidence>
<accession>A0A3B7LYS8</accession>
<dbReference type="AlphaFoldDB" id="A0A3B7LYS8"/>
<gene>
    <name evidence="1" type="ORF">CDG60_13915</name>
</gene>
<dbReference type="Proteomes" id="UP000263753">
    <property type="component" value="Chromosome"/>
</dbReference>
<sequence>MDICLKEDVSEVLDLTDEVNIDNLSHLQSVYDRDGYLFASYLNIFKLLGITDEPFIFSSMNHIMRNPFPYNSEEDCINDDSNLKKLHKRSKIKMNKHDYSTLSRIHAYILISDYTLFKKDNITHEDMDFLINSIEDIYADLGRLYTSIMLNPKQKNHIESVNIPSLGGQGRANKYNQYKKEIFEKWLNNNYHSYALFAREYAGKYNLSTKTIENWLSSEFSIQQK</sequence>
<evidence type="ECO:0000313" key="1">
    <source>
        <dbReference type="EMBL" id="AXY57558.1"/>
    </source>
</evidence>
<organism evidence="1 2">
    <name type="scientific">Acinetobacter chinensis</name>
    <dbReference type="NCBI Taxonomy" id="2004650"/>
    <lineage>
        <taxon>Bacteria</taxon>
        <taxon>Pseudomonadati</taxon>
        <taxon>Pseudomonadota</taxon>
        <taxon>Gammaproteobacteria</taxon>
        <taxon>Moraxellales</taxon>
        <taxon>Moraxellaceae</taxon>
        <taxon>Acinetobacter</taxon>
    </lineage>
</organism>
<name>A0A3B7LYS8_9GAMM</name>
<protein>
    <submittedName>
        <fullName evidence="1">Uncharacterized protein</fullName>
    </submittedName>
</protein>
<dbReference type="EMBL" id="CP032134">
    <property type="protein sequence ID" value="AXY57558.1"/>
    <property type="molecule type" value="Genomic_DNA"/>
</dbReference>
<reference evidence="2" key="1">
    <citation type="submission" date="2018-09" db="EMBL/GenBank/DDBJ databases">
        <title>The complete genome of Acinetobacter sp. strain WCHAc010005.</title>
        <authorList>
            <person name="Hu Y."/>
            <person name="Long H."/>
            <person name="Feng Y."/>
            <person name="Zong Z."/>
        </authorList>
    </citation>
    <scope>NUCLEOTIDE SEQUENCE [LARGE SCALE GENOMIC DNA]</scope>
    <source>
        <strain evidence="2">WCHAc010005</strain>
    </source>
</reference>
<dbReference type="KEGG" id="achi:CDG60_13915"/>
<proteinExistence type="predicted"/>
<dbReference type="RefSeq" id="WP_087513282.1">
    <property type="nucleotide sequence ID" value="NZ_CP032134.1"/>
</dbReference>